<feature type="compositionally biased region" description="Basic residues" evidence="1">
    <location>
        <begin position="346"/>
        <end position="361"/>
    </location>
</feature>
<sequence>MADPSLASNNPFRRKSTVPIASSTPSSSSAASGLTLDTTSTAGPAHPSLAKSSTFPQSPSDAPFTTHARAPGASGPTGNSGSAGDTYAYDYEDQDALRGRPQVSSDAFREHLQALPKSTEAPPSTTFLKPKPVKKVRVQSPPPSSPSSVDSVDADFEARFPSNLADPTGAPTGAPPATGFGDYGARGGLLDDRPVRNYDDYSSASDDSESDNDSAGRGGSTGPTAAISSFSSVPSQVAQQPPPNPFQKTLGDLEPGQASAEEPQPDPSAATSAGKATLDVDAFSRLLLTGQGPAAAPPPPPPARTEAIPQAQETPRTSRDIPENDDDRSGLIPGAPPASEPAPRQTLKKKPPPPSSRHGKLIKAQSKEKAPMKEASGGGEDPSSFSSDVNKPLPPPPARRSANASEDEDAMDSIFDREAAGKLPEPEVNLDPEAPEEAVPSPRPPTPPNASHSTDFDPSHPISDLGAEALVSSSAAPVAAATATTSSPHPKKPTPAPPPRRQAGHSRTESRSQPQGERPPLPAPPGDGSVSDQQRDKSPIGSPRSSLDSTRTRSRSSSLIKPNASANANSGANVPAPPPPRRANHASRPSTASFAAPLHPSVSSPALSPSALSDNDRSPGVAGLHPGVSTPTLVPQAGSTSGSGSSTPVPNRLLAKPPPPPARNTSVRHKERPAALASADSSGSLGSGAGSGSGRPSSVASFDAVARRVGPHHQPPPPPPTRQRGSSRGSMDAPASHANATTNSSLLSAPPSISSTPRKVSSESVRRAAGNSGQGLETAQEGDEDQANNAGVDDSGVANNILADLDALRREVDALRGQFKAE</sequence>
<organism evidence="2 3">
    <name type="scientific">Sporothrix stenoceras</name>
    <dbReference type="NCBI Taxonomy" id="5173"/>
    <lineage>
        <taxon>Eukaryota</taxon>
        <taxon>Fungi</taxon>
        <taxon>Dikarya</taxon>
        <taxon>Ascomycota</taxon>
        <taxon>Pezizomycotina</taxon>
        <taxon>Sordariomycetes</taxon>
        <taxon>Sordariomycetidae</taxon>
        <taxon>Ophiostomatales</taxon>
        <taxon>Ophiostomataceae</taxon>
        <taxon>Sporothrix</taxon>
    </lineage>
</organism>
<feature type="compositionally biased region" description="Low complexity" evidence="1">
    <location>
        <begin position="674"/>
        <end position="684"/>
    </location>
</feature>
<feature type="compositionally biased region" description="Polar residues" evidence="1">
    <location>
        <begin position="50"/>
        <end position="60"/>
    </location>
</feature>
<evidence type="ECO:0000256" key="1">
    <source>
        <dbReference type="SAM" id="MobiDB-lite"/>
    </source>
</evidence>
<feature type="compositionally biased region" description="Low complexity" evidence="1">
    <location>
        <begin position="228"/>
        <end position="239"/>
    </location>
</feature>
<feature type="compositionally biased region" description="Low complexity" evidence="1">
    <location>
        <begin position="744"/>
        <end position="755"/>
    </location>
</feature>
<feature type="compositionally biased region" description="Basic and acidic residues" evidence="1">
    <location>
        <begin position="189"/>
        <end position="199"/>
    </location>
</feature>
<evidence type="ECO:0000313" key="3">
    <source>
        <dbReference type="Proteomes" id="UP001583186"/>
    </source>
</evidence>
<dbReference type="Proteomes" id="UP001583186">
    <property type="component" value="Unassembled WGS sequence"/>
</dbReference>
<feature type="compositionally biased region" description="Low complexity" evidence="1">
    <location>
        <begin position="471"/>
        <end position="488"/>
    </location>
</feature>
<feature type="region of interest" description="Disordered" evidence="1">
    <location>
        <begin position="1"/>
        <end position="796"/>
    </location>
</feature>
<keyword evidence="3" id="KW-1185">Reference proteome</keyword>
<proteinExistence type="predicted"/>
<feature type="compositionally biased region" description="Low complexity" evidence="1">
    <location>
        <begin position="167"/>
        <end position="179"/>
    </location>
</feature>
<comment type="caution">
    <text evidence="2">The sequence shown here is derived from an EMBL/GenBank/DDBJ whole genome shotgun (WGS) entry which is preliminary data.</text>
</comment>
<dbReference type="EMBL" id="JAWCUI010000009">
    <property type="protein sequence ID" value="KAL1900495.1"/>
    <property type="molecule type" value="Genomic_DNA"/>
</dbReference>
<protein>
    <recommendedName>
        <fullName evidence="4">Proteophosphoglycan ppg4</fullName>
    </recommendedName>
</protein>
<evidence type="ECO:0000313" key="2">
    <source>
        <dbReference type="EMBL" id="KAL1900495.1"/>
    </source>
</evidence>
<feature type="compositionally biased region" description="Low complexity" evidence="1">
    <location>
        <begin position="17"/>
        <end position="43"/>
    </location>
</feature>
<gene>
    <name evidence="2" type="ORF">Sste5346_002216</name>
</gene>
<evidence type="ECO:0008006" key="4">
    <source>
        <dbReference type="Google" id="ProtNLM"/>
    </source>
</evidence>
<reference evidence="2 3" key="1">
    <citation type="journal article" date="2024" name="IMA Fungus">
        <title>IMA Genome - F19 : A genome assembly and annotation guide to empower mycologists, including annotated draft genome sequences of Ceratocystis pirilliformis, Diaporthe australafricana, Fusarium ophioides, Paecilomyces lecythidis, and Sporothrix stenoceras.</title>
        <authorList>
            <person name="Aylward J."/>
            <person name="Wilson A.M."/>
            <person name="Visagie C.M."/>
            <person name="Spraker J."/>
            <person name="Barnes I."/>
            <person name="Buitendag C."/>
            <person name="Ceriani C."/>
            <person name="Del Mar Angel L."/>
            <person name="du Plessis D."/>
            <person name="Fuchs T."/>
            <person name="Gasser K."/>
            <person name="Kramer D."/>
            <person name="Li W."/>
            <person name="Munsamy K."/>
            <person name="Piso A."/>
            <person name="Price J.L."/>
            <person name="Sonnekus B."/>
            <person name="Thomas C."/>
            <person name="van der Nest A."/>
            <person name="van Dijk A."/>
            <person name="van Heerden A."/>
            <person name="van Vuuren N."/>
            <person name="Yilmaz N."/>
            <person name="Duong T.A."/>
            <person name="van der Merwe N.A."/>
            <person name="Wingfield M.J."/>
            <person name="Wingfield B.D."/>
        </authorList>
    </citation>
    <scope>NUCLEOTIDE SEQUENCE [LARGE SCALE GENOMIC DNA]</scope>
    <source>
        <strain evidence="2 3">CMW 5346</strain>
    </source>
</reference>
<feature type="compositionally biased region" description="Low complexity" evidence="1">
    <location>
        <begin position="542"/>
        <end position="574"/>
    </location>
</feature>
<accession>A0ABR3ZKD3</accession>
<feature type="compositionally biased region" description="Low complexity" evidence="1">
    <location>
        <begin position="638"/>
        <end position="655"/>
    </location>
</feature>
<feature type="compositionally biased region" description="Low complexity" evidence="1">
    <location>
        <begin position="586"/>
        <end position="613"/>
    </location>
</feature>
<feature type="compositionally biased region" description="Polar residues" evidence="1">
    <location>
        <begin position="1"/>
        <end position="11"/>
    </location>
</feature>
<name>A0ABR3ZKD3_9PEZI</name>